<dbReference type="SUPFAM" id="SSF54637">
    <property type="entry name" value="Thioesterase/thiol ester dehydrase-isomerase"/>
    <property type="match status" value="1"/>
</dbReference>
<organism evidence="4 5">
    <name type="scientific">Embleya scabrispora</name>
    <dbReference type="NCBI Taxonomy" id="159449"/>
    <lineage>
        <taxon>Bacteria</taxon>
        <taxon>Bacillati</taxon>
        <taxon>Actinomycetota</taxon>
        <taxon>Actinomycetes</taxon>
        <taxon>Kitasatosporales</taxon>
        <taxon>Streptomycetaceae</taxon>
        <taxon>Embleya</taxon>
    </lineage>
</organism>
<dbReference type="Pfam" id="PF03061">
    <property type="entry name" value="4HBT"/>
    <property type="match status" value="1"/>
</dbReference>
<dbReference type="InterPro" id="IPR029069">
    <property type="entry name" value="HotDog_dom_sf"/>
</dbReference>
<dbReference type="EMBL" id="MWQN01000001">
    <property type="protein sequence ID" value="OPC82528.1"/>
    <property type="molecule type" value="Genomic_DNA"/>
</dbReference>
<accession>A0A1T3P093</accession>
<dbReference type="AlphaFoldDB" id="A0A1T3P093"/>
<dbReference type="NCBIfam" id="TIGR00369">
    <property type="entry name" value="unchar_dom_1"/>
    <property type="match status" value="1"/>
</dbReference>
<name>A0A1T3P093_9ACTN</name>
<dbReference type="GO" id="GO:0047617">
    <property type="term" value="F:fatty acyl-CoA hydrolase activity"/>
    <property type="evidence" value="ECO:0007669"/>
    <property type="project" value="InterPro"/>
</dbReference>
<protein>
    <recommendedName>
        <fullName evidence="3">Thioesterase domain-containing protein</fullName>
    </recommendedName>
</protein>
<dbReference type="STRING" id="159449.B4N89_17710"/>
<dbReference type="OrthoDB" id="9813282at2"/>
<feature type="domain" description="Thioesterase" evidence="3">
    <location>
        <begin position="53"/>
        <end position="127"/>
    </location>
</feature>
<reference evidence="4 5" key="1">
    <citation type="submission" date="2017-03" db="EMBL/GenBank/DDBJ databases">
        <title>Draft genome sequence of Streptomyces scabrisporus NF3, endophyte isolated from Amphipterygium adstringens.</title>
        <authorList>
            <person name="Vazquez M."/>
            <person name="Ceapa C.D."/>
            <person name="Rodriguez Luna D."/>
            <person name="Sanchez Esquivel S."/>
        </authorList>
    </citation>
    <scope>NUCLEOTIDE SEQUENCE [LARGE SCALE GENOMIC DNA]</scope>
    <source>
        <strain evidence="4 5">NF3</strain>
    </source>
</reference>
<dbReference type="RefSeq" id="WP_078976793.1">
    <property type="nucleotide sequence ID" value="NZ_MWQN01000001.1"/>
</dbReference>
<keyword evidence="2" id="KW-0378">Hydrolase</keyword>
<evidence type="ECO:0000259" key="3">
    <source>
        <dbReference type="Pfam" id="PF03061"/>
    </source>
</evidence>
<sequence length="148" mass="15982">MPNTNVEETVFDRLGDLPQVAALVDWTLLELDKKSDSIHLSFTALPEFTNPAGNVHGGFIVAMLDECMGSAIVGLTDAEFMPVTVSLSTDFVKPISVGRLLGTGHITSRGNSSAFLEARLTDTEGRILARAIGTYRLLPFPKPPPKTR</sequence>
<dbReference type="InterPro" id="IPR003736">
    <property type="entry name" value="PAAI_dom"/>
</dbReference>
<proteinExistence type="inferred from homology"/>
<keyword evidence="5" id="KW-1185">Reference proteome</keyword>
<dbReference type="CDD" id="cd03443">
    <property type="entry name" value="PaaI_thioesterase"/>
    <property type="match status" value="1"/>
</dbReference>
<comment type="similarity">
    <text evidence="1">Belongs to the thioesterase PaaI family.</text>
</comment>
<dbReference type="PANTHER" id="PTHR21660">
    <property type="entry name" value="THIOESTERASE SUPERFAMILY MEMBER-RELATED"/>
    <property type="match status" value="1"/>
</dbReference>
<dbReference type="Proteomes" id="UP000190037">
    <property type="component" value="Unassembled WGS sequence"/>
</dbReference>
<gene>
    <name evidence="4" type="ORF">B4N89_17710</name>
</gene>
<evidence type="ECO:0000256" key="2">
    <source>
        <dbReference type="ARBA" id="ARBA00022801"/>
    </source>
</evidence>
<evidence type="ECO:0000313" key="4">
    <source>
        <dbReference type="EMBL" id="OPC82528.1"/>
    </source>
</evidence>
<dbReference type="InterPro" id="IPR006683">
    <property type="entry name" value="Thioestr_dom"/>
</dbReference>
<evidence type="ECO:0000256" key="1">
    <source>
        <dbReference type="ARBA" id="ARBA00008324"/>
    </source>
</evidence>
<evidence type="ECO:0000313" key="5">
    <source>
        <dbReference type="Proteomes" id="UP000190037"/>
    </source>
</evidence>
<comment type="caution">
    <text evidence="4">The sequence shown here is derived from an EMBL/GenBank/DDBJ whole genome shotgun (WGS) entry which is preliminary data.</text>
</comment>
<dbReference type="Gene3D" id="3.10.129.10">
    <property type="entry name" value="Hotdog Thioesterase"/>
    <property type="match status" value="1"/>
</dbReference>
<dbReference type="InterPro" id="IPR039298">
    <property type="entry name" value="ACOT13"/>
</dbReference>
<dbReference type="PANTHER" id="PTHR21660:SF1">
    <property type="entry name" value="ACYL-COENZYME A THIOESTERASE 13"/>
    <property type="match status" value="1"/>
</dbReference>